<feature type="compositionally biased region" description="Acidic residues" evidence="1">
    <location>
        <begin position="195"/>
        <end position="208"/>
    </location>
</feature>
<feature type="region of interest" description="Disordered" evidence="1">
    <location>
        <begin position="187"/>
        <end position="208"/>
    </location>
</feature>
<name>A0A1Z4GAP5_9CYAN</name>
<protein>
    <submittedName>
        <fullName evidence="2">Uncharacterized protein</fullName>
    </submittedName>
</protein>
<evidence type="ECO:0000256" key="1">
    <source>
        <dbReference type="SAM" id="MobiDB-lite"/>
    </source>
</evidence>
<dbReference type="AlphaFoldDB" id="A0A1Z4GAP5"/>
<dbReference type="Proteomes" id="UP000218287">
    <property type="component" value="Chromosome"/>
</dbReference>
<sequence length="446" mass="48668">MLKPLLLSGWFRVQPFLNSVVVVMLIAPLIAASGHSTSAKQSKVVAKITPDAGESEAVPQETANFGEPDLAGMFQDAPHNSSTGESTSFSQKLAVVGEQPVIQAQKIESLVVADYAIKNGSHTSGDITTTDPLAAVELAPIPNINVNDLKLATKLQAAEIESLRQEDYFASAKNALVGSSALNRIPGVVPMPQESESESTTDEPAMEFPSDEQAEQVDPIGSPHPIPWKWIVANQEAIGAKGNSGVRYYRSLPVVSPDGKYAVYSRVQMEVKPEMYNSRVSSTMFVEDRQTKKLRVMASTSQVKDPLLHSNVAPPEQIQENGKIGVLVPVSWSEKSDRFLARKFEGVFNTGDATDRAVIWDRQKNHTNTVAPSRQEEEHEKIAVLLGWSKNQPDHVLFREGEMGEEEWPLVKVATDGKTVNTTDADQPVTFGDQTEVWSGPQVATR</sequence>
<reference evidence="2 3" key="1">
    <citation type="submission" date="2017-06" db="EMBL/GenBank/DDBJ databases">
        <title>Genome sequencing of cyanobaciteial culture collection at National Institute for Environmental Studies (NIES).</title>
        <authorList>
            <person name="Hirose Y."/>
            <person name="Shimura Y."/>
            <person name="Fujisawa T."/>
            <person name="Nakamura Y."/>
            <person name="Kawachi M."/>
        </authorList>
    </citation>
    <scope>NUCLEOTIDE SEQUENCE [LARGE SCALE GENOMIC DNA]</scope>
    <source>
        <strain evidence="2 3">NIES-21</strain>
    </source>
</reference>
<feature type="region of interest" description="Disordered" evidence="1">
    <location>
        <begin position="421"/>
        <end position="446"/>
    </location>
</feature>
<keyword evidence="3" id="KW-1185">Reference proteome</keyword>
<gene>
    <name evidence="2" type="ORF">NIES21_03190</name>
</gene>
<dbReference type="EMBL" id="AP018174">
    <property type="protein sequence ID" value="BAY14562.1"/>
    <property type="molecule type" value="Genomic_DNA"/>
</dbReference>
<feature type="compositionally biased region" description="Polar residues" evidence="1">
    <location>
        <begin position="432"/>
        <end position="446"/>
    </location>
</feature>
<proteinExistence type="predicted"/>
<evidence type="ECO:0000313" key="3">
    <source>
        <dbReference type="Proteomes" id="UP000218287"/>
    </source>
</evidence>
<evidence type="ECO:0000313" key="2">
    <source>
        <dbReference type="EMBL" id="BAY14562.1"/>
    </source>
</evidence>
<accession>A0A1Z4GAP5</accession>
<feature type="region of interest" description="Disordered" evidence="1">
    <location>
        <begin position="50"/>
        <end position="86"/>
    </location>
</feature>
<dbReference type="OrthoDB" id="420905at2"/>
<organism evidence="2 3">
    <name type="scientific">Anabaenopsis circularis NIES-21</name>
    <dbReference type="NCBI Taxonomy" id="1085406"/>
    <lineage>
        <taxon>Bacteria</taxon>
        <taxon>Bacillati</taxon>
        <taxon>Cyanobacteriota</taxon>
        <taxon>Cyanophyceae</taxon>
        <taxon>Nostocales</taxon>
        <taxon>Nodulariaceae</taxon>
        <taxon>Anabaenopsis</taxon>
    </lineage>
</organism>